<evidence type="ECO:0000313" key="6">
    <source>
        <dbReference type="Proteomes" id="UP000037854"/>
    </source>
</evidence>
<evidence type="ECO:0000256" key="1">
    <source>
        <dbReference type="ARBA" id="ARBA00022630"/>
    </source>
</evidence>
<organism evidence="5 6">
    <name type="scientific">Oceanobacillus caeni</name>
    <dbReference type="NCBI Taxonomy" id="405946"/>
    <lineage>
        <taxon>Bacteria</taxon>
        <taxon>Bacillati</taxon>
        <taxon>Bacillota</taxon>
        <taxon>Bacilli</taxon>
        <taxon>Bacillales</taxon>
        <taxon>Bacillaceae</taxon>
        <taxon>Oceanobacillus</taxon>
    </lineage>
</organism>
<keyword evidence="3" id="KW-0560">Oxidoreductase</keyword>
<dbReference type="PANTHER" id="PTHR43408:SF1">
    <property type="entry name" value="FMN REDUCTASE (NADPH)"/>
    <property type="match status" value="1"/>
</dbReference>
<feature type="domain" description="NADPH-dependent FMN reductase-like" evidence="4">
    <location>
        <begin position="4"/>
        <end position="140"/>
    </location>
</feature>
<keyword evidence="6" id="KW-1185">Reference proteome</keyword>
<dbReference type="RefSeq" id="WP_060669319.1">
    <property type="nucleotide sequence ID" value="NZ_JAHHXM010000048.1"/>
</dbReference>
<sequence>MDHIVIVSGSPSSTSRSERVLHYLGKRVEQEGFSIKHISVKDVDADDLLFGNFNSDQIKHITYDLQQADGVIVGTPVYKSSYSGILKALIDLLPQDILQDTPVLPLMTGGSASHLLAIEYTLKPLLASLKGQSVKGLYFLDSQLDKTKENPIIDKEILERTNKQLEYFLGKVNQSIKYHRLLEVY</sequence>
<evidence type="ECO:0000259" key="4">
    <source>
        <dbReference type="Pfam" id="PF03358"/>
    </source>
</evidence>
<dbReference type="PANTHER" id="PTHR43408">
    <property type="entry name" value="FMN REDUCTASE (NADPH)"/>
    <property type="match status" value="1"/>
</dbReference>
<dbReference type="InterPro" id="IPR005025">
    <property type="entry name" value="FMN_Rdtase-like_dom"/>
</dbReference>
<dbReference type="NCBIfam" id="TIGR03567">
    <property type="entry name" value="FMN_reduc_SsuE"/>
    <property type="match status" value="1"/>
</dbReference>
<gene>
    <name evidence="5" type="ORF">AFL42_17050</name>
</gene>
<keyword evidence="1" id="KW-0285">Flavoprotein</keyword>
<dbReference type="InterPro" id="IPR029039">
    <property type="entry name" value="Flavoprotein-like_sf"/>
</dbReference>
<accession>A0ABR5MFA5</accession>
<dbReference type="Proteomes" id="UP000037854">
    <property type="component" value="Unassembled WGS sequence"/>
</dbReference>
<evidence type="ECO:0000313" key="5">
    <source>
        <dbReference type="EMBL" id="KPH69433.1"/>
    </source>
</evidence>
<comment type="caution">
    <text evidence="5">The sequence shown here is derived from an EMBL/GenBank/DDBJ whole genome shotgun (WGS) entry which is preliminary data.</text>
</comment>
<protein>
    <submittedName>
        <fullName evidence="5">FMN reductase</fullName>
    </submittedName>
</protein>
<dbReference type="Gene3D" id="3.40.50.360">
    <property type="match status" value="1"/>
</dbReference>
<dbReference type="SUPFAM" id="SSF52218">
    <property type="entry name" value="Flavoproteins"/>
    <property type="match status" value="1"/>
</dbReference>
<dbReference type="InterPro" id="IPR051814">
    <property type="entry name" value="NAD(P)H-dep_FMN_reductase"/>
</dbReference>
<evidence type="ECO:0000256" key="2">
    <source>
        <dbReference type="ARBA" id="ARBA00022643"/>
    </source>
</evidence>
<dbReference type="EMBL" id="LGTK01000111">
    <property type="protein sequence ID" value="KPH69433.1"/>
    <property type="molecule type" value="Genomic_DNA"/>
</dbReference>
<dbReference type="InterPro" id="IPR020048">
    <property type="entry name" value="NADPH-dep_FMN_reduc_SsuE"/>
</dbReference>
<dbReference type="Pfam" id="PF03358">
    <property type="entry name" value="FMN_red"/>
    <property type="match status" value="1"/>
</dbReference>
<reference evidence="5 6" key="1">
    <citation type="submission" date="2015-07" db="EMBL/GenBank/DDBJ databases">
        <title>High-quality draft genome sequence of Oceanobacillus caeni HM6, a bacillus isolated from a human feces.</title>
        <authorList>
            <person name="Kumar J."/>
            <person name="Verma M.K."/>
            <person name="Pandey R."/>
            <person name="Bhambi M."/>
            <person name="Chauhan N."/>
        </authorList>
    </citation>
    <scope>NUCLEOTIDE SEQUENCE [LARGE SCALE GENOMIC DNA]</scope>
    <source>
        <strain evidence="5 6">HM6</strain>
    </source>
</reference>
<proteinExistence type="predicted"/>
<keyword evidence="2" id="KW-0288">FMN</keyword>
<evidence type="ECO:0000256" key="3">
    <source>
        <dbReference type="ARBA" id="ARBA00023002"/>
    </source>
</evidence>
<name>A0ABR5MFA5_9BACI</name>